<evidence type="ECO:0000313" key="2">
    <source>
        <dbReference type="EMBL" id="MBB5362867.1"/>
    </source>
</evidence>
<dbReference type="EMBL" id="JACHFL010000004">
    <property type="protein sequence ID" value="MBB5362867.1"/>
    <property type="molecule type" value="Genomic_DNA"/>
</dbReference>
<gene>
    <name evidence="2" type="ORF">HNQ08_001965</name>
</gene>
<comment type="caution">
    <text evidence="2">The sequence shown here is derived from an EMBL/GenBank/DDBJ whole genome shotgun (WGS) entry which is preliminary data.</text>
</comment>
<evidence type="ECO:0000256" key="1">
    <source>
        <dbReference type="SAM" id="MobiDB-lite"/>
    </source>
</evidence>
<dbReference type="AlphaFoldDB" id="A0A7W8NGD3"/>
<feature type="region of interest" description="Disordered" evidence="1">
    <location>
        <begin position="41"/>
        <end position="60"/>
    </location>
</feature>
<reference evidence="2 3" key="1">
    <citation type="submission" date="2020-08" db="EMBL/GenBank/DDBJ databases">
        <title>Genomic Encyclopedia of Type Strains, Phase IV (KMG-IV): sequencing the most valuable type-strain genomes for metagenomic binning, comparative biology and taxonomic classification.</title>
        <authorList>
            <person name="Goeker M."/>
        </authorList>
    </citation>
    <scope>NUCLEOTIDE SEQUENCE [LARGE SCALE GENOMIC DNA]</scope>
    <source>
        <strain evidence="2 3">DSM 27939</strain>
    </source>
</reference>
<evidence type="ECO:0000313" key="3">
    <source>
        <dbReference type="Proteomes" id="UP000552709"/>
    </source>
</evidence>
<accession>A0A7W8NGD3</accession>
<dbReference type="Proteomes" id="UP000552709">
    <property type="component" value="Unassembled WGS sequence"/>
</dbReference>
<organism evidence="2 3">
    <name type="scientific">Deinococcus humi</name>
    <dbReference type="NCBI Taxonomy" id="662880"/>
    <lineage>
        <taxon>Bacteria</taxon>
        <taxon>Thermotogati</taxon>
        <taxon>Deinococcota</taxon>
        <taxon>Deinococci</taxon>
        <taxon>Deinococcales</taxon>
        <taxon>Deinococcaceae</taxon>
        <taxon>Deinococcus</taxon>
    </lineage>
</organism>
<keyword evidence="3" id="KW-1185">Reference proteome</keyword>
<name>A0A7W8NGD3_9DEIO</name>
<feature type="compositionally biased region" description="Basic and acidic residues" evidence="1">
    <location>
        <begin position="50"/>
        <end position="60"/>
    </location>
</feature>
<protein>
    <submittedName>
        <fullName evidence="2">Uncharacterized protein</fullName>
    </submittedName>
</protein>
<proteinExistence type="predicted"/>
<sequence>MQTEGLRSDGAAVHEIASLEEVNHQQLISIAQCNNITLQERRSPRHRVRQPSDENAFKNA</sequence>